<dbReference type="AlphaFoldDB" id="A0A8K1CQE7"/>
<accession>A0A8K1CQE7</accession>
<keyword evidence="3" id="KW-0813">Transport</keyword>
<organism evidence="14 15">
    <name type="scientific">Pythium oligandrum</name>
    <name type="common">Mycoparasitic fungus</name>
    <dbReference type="NCBI Taxonomy" id="41045"/>
    <lineage>
        <taxon>Eukaryota</taxon>
        <taxon>Sar</taxon>
        <taxon>Stramenopiles</taxon>
        <taxon>Oomycota</taxon>
        <taxon>Peronosporomycetes</taxon>
        <taxon>Pythiales</taxon>
        <taxon>Pythiaceae</taxon>
        <taxon>Pythium</taxon>
    </lineage>
</organism>
<keyword evidence="6" id="KW-0677">Repeat</keyword>
<feature type="domain" description="SMP-LTD" evidence="13">
    <location>
        <begin position="604"/>
        <end position="791"/>
    </location>
</feature>
<dbReference type="OrthoDB" id="1029639at2759"/>
<evidence type="ECO:0000256" key="7">
    <source>
        <dbReference type="ARBA" id="ARBA00022837"/>
    </source>
</evidence>
<keyword evidence="9" id="KW-0445">Lipid transport</keyword>
<keyword evidence="8" id="KW-1133">Transmembrane helix</keyword>
<evidence type="ECO:0000256" key="4">
    <source>
        <dbReference type="ARBA" id="ARBA00022692"/>
    </source>
</evidence>
<evidence type="ECO:0000256" key="6">
    <source>
        <dbReference type="ARBA" id="ARBA00022737"/>
    </source>
</evidence>
<keyword evidence="4" id="KW-0812">Transmembrane</keyword>
<dbReference type="GO" id="GO:0005783">
    <property type="term" value="C:endoplasmic reticulum"/>
    <property type="evidence" value="ECO:0007669"/>
    <property type="project" value="TreeGrafter"/>
</dbReference>
<evidence type="ECO:0000259" key="13">
    <source>
        <dbReference type="PROSITE" id="PS51847"/>
    </source>
</evidence>
<feature type="compositionally biased region" description="Low complexity" evidence="12">
    <location>
        <begin position="21"/>
        <end position="33"/>
    </location>
</feature>
<dbReference type="PROSITE" id="PS51847">
    <property type="entry name" value="SMP"/>
    <property type="match status" value="1"/>
</dbReference>
<evidence type="ECO:0000256" key="9">
    <source>
        <dbReference type="ARBA" id="ARBA00023055"/>
    </source>
</evidence>
<evidence type="ECO:0000313" key="14">
    <source>
        <dbReference type="EMBL" id="TMW67083.1"/>
    </source>
</evidence>
<dbReference type="CDD" id="cd21677">
    <property type="entry name" value="SMP_SYT"/>
    <property type="match status" value="1"/>
</dbReference>
<dbReference type="GO" id="GO:0008289">
    <property type="term" value="F:lipid binding"/>
    <property type="evidence" value="ECO:0007669"/>
    <property type="project" value="UniProtKB-KW"/>
</dbReference>
<keyword evidence="5" id="KW-0479">Metal-binding</keyword>
<evidence type="ECO:0000256" key="10">
    <source>
        <dbReference type="ARBA" id="ARBA00023121"/>
    </source>
</evidence>
<dbReference type="GO" id="GO:0046872">
    <property type="term" value="F:metal ion binding"/>
    <property type="evidence" value="ECO:0007669"/>
    <property type="project" value="UniProtKB-KW"/>
</dbReference>
<comment type="subcellular location">
    <subcellularLocation>
        <location evidence="1">Membrane</location>
        <topology evidence="1">Single-pass membrane protein</topology>
    </subcellularLocation>
</comment>
<feature type="compositionally biased region" description="Polar residues" evidence="12">
    <location>
        <begin position="386"/>
        <end position="403"/>
    </location>
</feature>
<feature type="region of interest" description="Disordered" evidence="12">
    <location>
        <begin position="1"/>
        <end position="78"/>
    </location>
</feature>
<evidence type="ECO:0000256" key="5">
    <source>
        <dbReference type="ARBA" id="ARBA00022723"/>
    </source>
</evidence>
<feature type="compositionally biased region" description="Polar residues" evidence="12">
    <location>
        <begin position="58"/>
        <end position="69"/>
    </location>
</feature>
<keyword evidence="15" id="KW-1185">Reference proteome</keyword>
<feature type="compositionally biased region" description="Basic and acidic residues" evidence="12">
    <location>
        <begin position="354"/>
        <end position="365"/>
    </location>
</feature>
<reference evidence="14" key="1">
    <citation type="submission" date="2019-03" db="EMBL/GenBank/DDBJ databases">
        <title>Long read genome sequence of the mycoparasitic Pythium oligandrum ATCC 38472 isolated from sugarbeet rhizosphere.</title>
        <authorList>
            <person name="Gaulin E."/>
        </authorList>
    </citation>
    <scope>NUCLEOTIDE SEQUENCE</scope>
    <source>
        <strain evidence="14">ATCC 38472_TT</strain>
    </source>
</reference>
<feature type="compositionally biased region" description="Basic and acidic residues" evidence="12">
    <location>
        <begin position="404"/>
        <end position="422"/>
    </location>
</feature>
<evidence type="ECO:0000313" key="15">
    <source>
        <dbReference type="Proteomes" id="UP000794436"/>
    </source>
</evidence>
<feature type="compositionally biased region" description="Polar residues" evidence="12">
    <location>
        <begin position="311"/>
        <end position="320"/>
    </location>
</feature>
<comment type="similarity">
    <text evidence="2">Belongs to the synaptotagmin family.</text>
</comment>
<keyword evidence="10" id="KW-0446">Lipid-binding</keyword>
<feature type="region of interest" description="Disordered" evidence="12">
    <location>
        <begin position="271"/>
        <end position="458"/>
    </location>
</feature>
<dbReference type="Pfam" id="PF17047">
    <property type="entry name" value="SMP_LBD"/>
    <property type="match status" value="1"/>
</dbReference>
<dbReference type="InterPro" id="IPR031468">
    <property type="entry name" value="SMP_LBD"/>
</dbReference>
<gene>
    <name evidence="14" type="ORF">Poli38472_012199</name>
</gene>
<name>A0A8K1CQE7_PYTOL</name>
<dbReference type="PANTHER" id="PTHR10774">
    <property type="entry name" value="EXTENDED SYNAPTOTAGMIN-RELATED"/>
    <property type="match status" value="1"/>
</dbReference>
<dbReference type="InterPro" id="IPR045050">
    <property type="entry name" value="Synaptotagmin_plant"/>
</dbReference>
<comment type="caution">
    <text evidence="14">The sequence shown here is derived from an EMBL/GenBank/DDBJ whole genome shotgun (WGS) entry which is preliminary data.</text>
</comment>
<feature type="compositionally biased region" description="Low complexity" evidence="12">
    <location>
        <begin position="340"/>
        <end position="353"/>
    </location>
</feature>
<keyword evidence="7" id="KW-0106">Calcium</keyword>
<evidence type="ECO:0000256" key="2">
    <source>
        <dbReference type="ARBA" id="ARBA00006996"/>
    </source>
</evidence>
<sequence>MPLGRKRPPGTEPPLQATVGDASPASALAPDAAEMSSKVNMSSDTPVLVPTIRRAKTESSAQEDSSSRTPGGERQTPRAFDKMTASILNSAVGTDSHVEITYQRRSSMEREYVEGMLVIHRKKPRKPLFLHRSTYFVTCDSTDPILRAYNSEARSELIYELSLVGAAIKFETVNAAGVVMEKCFCLEVQHSWKKRNVLNYGRQGFIVYEENQERVTRWVKCIHLAIKNASMMPLDRSLFRSSATSTMSFESRASDDEADGSHRTTMSVTEDELLHDDHHHEDCLGSPSSRRYRTGSATPTSPGQFFEMNVKRSSQTVRSPTSKDAKPSTPRLDSVFAELKSPSSSASASSTPEKTSKARSFKEKASQLPPKIMTGLHMAKSGLQGKATSSRGPQGVTSPSNCKRLSEQLHLRKRDDSGRESSRFGGIYPLFSSKSLRRGKHPTPGTTQSDVHHDEDSVPNHRFQTVDEFIGAVSELIEPPVAGSRLPIHLKRLLLLMGCGIAGTLETSVFFPVASAGVMEYCNDSEHSNDFKSASMGAVIAYVAGRIQLSLGLCLAVGIVYAWSYADFKTERRTQRNRIIEQLRVEEQAQFSHVDVPGWFRLPDVDRVQWVNKVFTNGWPYIKIAIRDSLLYSLNPLLDAQKPAFANSLSIVRLDLGQKPPCVVGVKFVETADGSPEAITIDIEVRIEEDKDLLAEVRLESNLGAAVVVTLREVFLFGTLRLTLQPLCTFWPCFSGLSLSFTQRPVVDFSLTAAKINVLKMPYASEWLHTFLHDLLADYFIWPKVVHIPLWEDYQPTATATV</sequence>
<evidence type="ECO:0000256" key="1">
    <source>
        <dbReference type="ARBA" id="ARBA00004167"/>
    </source>
</evidence>
<evidence type="ECO:0000256" key="8">
    <source>
        <dbReference type="ARBA" id="ARBA00022989"/>
    </source>
</evidence>
<protein>
    <recommendedName>
        <fullName evidence="13">SMP-LTD domain-containing protein</fullName>
    </recommendedName>
</protein>
<dbReference type="GO" id="GO:0006869">
    <property type="term" value="P:lipid transport"/>
    <property type="evidence" value="ECO:0007669"/>
    <property type="project" value="UniProtKB-KW"/>
</dbReference>
<dbReference type="InterPro" id="IPR039010">
    <property type="entry name" value="Synaptotagmin_SMP"/>
</dbReference>
<keyword evidence="11" id="KW-0472">Membrane</keyword>
<dbReference type="PANTHER" id="PTHR10774:SF190">
    <property type="entry name" value="C2 CALCIUM_LIPID-BINDING ENDONUCLEASE_EXONUCLEASE_PHOSPHATASE-RELATED"/>
    <property type="match status" value="1"/>
</dbReference>
<evidence type="ECO:0000256" key="3">
    <source>
        <dbReference type="ARBA" id="ARBA00022448"/>
    </source>
</evidence>
<evidence type="ECO:0000256" key="11">
    <source>
        <dbReference type="ARBA" id="ARBA00023136"/>
    </source>
</evidence>
<evidence type="ECO:0000256" key="12">
    <source>
        <dbReference type="SAM" id="MobiDB-lite"/>
    </source>
</evidence>
<proteinExistence type="inferred from homology"/>
<dbReference type="Proteomes" id="UP000794436">
    <property type="component" value="Unassembled WGS sequence"/>
</dbReference>
<dbReference type="EMBL" id="SPLM01000006">
    <property type="protein sequence ID" value="TMW67083.1"/>
    <property type="molecule type" value="Genomic_DNA"/>
</dbReference>
<dbReference type="GO" id="GO:0016020">
    <property type="term" value="C:membrane"/>
    <property type="evidence" value="ECO:0007669"/>
    <property type="project" value="UniProtKB-SubCell"/>
</dbReference>